<feature type="transmembrane region" description="Helical" evidence="1">
    <location>
        <begin position="52"/>
        <end position="70"/>
    </location>
</feature>
<comment type="caution">
    <text evidence="2">The sequence shown here is derived from an EMBL/GenBank/DDBJ whole genome shotgun (WGS) entry which is preliminary data.</text>
</comment>
<evidence type="ECO:0000313" key="2">
    <source>
        <dbReference type="EMBL" id="RDE04223.1"/>
    </source>
</evidence>
<feature type="transmembrane region" description="Helical" evidence="1">
    <location>
        <begin position="79"/>
        <end position="105"/>
    </location>
</feature>
<dbReference type="OrthoDB" id="7478642at2"/>
<sequence>MATRQPRQEDRKSPLDELNLADTAVFGFSWMLVMAVGLMPIVEASLKRSPSISMPVTIAFFVAVASGIALRRRYSWMGLVLHIFSQIVIWLSIFCISLAIALYAAG</sequence>
<name>A0A369VQE0_9SPHN</name>
<gene>
    <name evidence="2" type="ORF">DVW87_16395</name>
</gene>
<dbReference type="AlphaFoldDB" id="A0A369VQE0"/>
<dbReference type="Proteomes" id="UP000253918">
    <property type="component" value="Unassembled WGS sequence"/>
</dbReference>
<keyword evidence="1" id="KW-1133">Transmembrane helix</keyword>
<keyword evidence="3" id="KW-1185">Reference proteome</keyword>
<proteinExistence type="predicted"/>
<protein>
    <submittedName>
        <fullName evidence="2">Uncharacterized protein</fullName>
    </submittedName>
</protein>
<evidence type="ECO:0000256" key="1">
    <source>
        <dbReference type="SAM" id="Phobius"/>
    </source>
</evidence>
<keyword evidence="1" id="KW-0812">Transmembrane</keyword>
<organism evidence="2 3">
    <name type="scientific">Sphingomonas aracearum</name>
    <dbReference type="NCBI Taxonomy" id="2283317"/>
    <lineage>
        <taxon>Bacteria</taxon>
        <taxon>Pseudomonadati</taxon>
        <taxon>Pseudomonadota</taxon>
        <taxon>Alphaproteobacteria</taxon>
        <taxon>Sphingomonadales</taxon>
        <taxon>Sphingomonadaceae</taxon>
        <taxon>Sphingomonas</taxon>
    </lineage>
</organism>
<evidence type="ECO:0000313" key="3">
    <source>
        <dbReference type="Proteomes" id="UP000253918"/>
    </source>
</evidence>
<reference evidence="2 3" key="1">
    <citation type="submission" date="2018-07" db="EMBL/GenBank/DDBJ databases">
        <title>a novel species of Sphingomonas isolated from the rhizosphere soil of Araceae plant.</title>
        <authorList>
            <person name="Zhiyong W."/>
            <person name="Qinglan Z."/>
            <person name="Zhiwei F."/>
            <person name="Ding X."/>
            <person name="Gejiao W."/>
            <person name="Shixue Z."/>
        </authorList>
    </citation>
    <scope>NUCLEOTIDE SEQUENCE [LARGE SCALE GENOMIC DNA]</scope>
    <source>
        <strain evidence="2 3">WZY 27</strain>
    </source>
</reference>
<dbReference type="EMBL" id="QQNB01000005">
    <property type="protein sequence ID" value="RDE04223.1"/>
    <property type="molecule type" value="Genomic_DNA"/>
</dbReference>
<keyword evidence="1" id="KW-0472">Membrane</keyword>
<feature type="transmembrane region" description="Helical" evidence="1">
    <location>
        <begin position="20"/>
        <end position="40"/>
    </location>
</feature>
<dbReference type="RefSeq" id="WP_114688897.1">
    <property type="nucleotide sequence ID" value="NZ_QQNB01000005.1"/>
</dbReference>
<accession>A0A369VQE0</accession>